<proteinExistence type="predicted"/>
<organism evidence="2 3">
    <name type="scientific">Aphanomyces euteiches</name>
    <dbReference type="NCBI Taxonomy" id="100861"/>
    <lineage>
        <taxon>Eukaryota</taxon>
        <taxon>Sar</taxon>
        <taxon>Stramenopiles</taxon>
        <taxon>Oomycota</taxon>
        <taxon>Saprolegniomycetes</taxon>
        <taxon>Saprolegniales</taxon>
        <taxon>Verrucalvaceae</taxon>
        <taxon>Aphanomyces</taxon>
    </lineage>
</organism>
<evidence type="ECO:0008006" key="4">
    <source>
        <dbReference type="Google" id="ProtNLM"/>
    </source>
</evidence>
<feature type="transmembrane region" description="Helical" evidence="1">
    <location>
        <begin position="71"/>
        <end position="91"/>
    </location>
</feature>
<comment type="caution">
    <text evidence="2">The sequence shown here is derived from an EMBL/GenBank/DDBJ whole genome shotgun (WGS) entry which is preliminary data.</text>
</comment>
<keyword evidence="1" id="KW-1133">Transmembrane helix</keyword>
<dbReference type="Proteomes" id="UP000481153">
    <property type="component" value="Unassembled WGS sequence"/>
</dbReference>
<name>A0A6G0XRN3_9STRA</name>
<accession>A0A6G0XRN3</accession>
<dbReference type="VEuPathDB" id="FungiDB:AeMF1_016035"/>
<evidence type="ECO:0000256" key="1">
    <source>
        <dbReference type="SAM" id="Phobius"/>
    </source>
</evidence>
<sequence length="130" mass="15293">MMDLRDEPTLDSAHSIDVVERELREKTEKQERTLVRKKRWASLSYFVGAGERQPFNVPRIDRMTRRAKRNFFYFAWIYALFAMPLMCAVVAFEAPAWIAWCLASSFVHAVLRNTYEVDMEYHGLPDALPM</sequence>
<reference evidence="2 3" key="1">
    <citation type="submission" date="2019-07" db="EMBL/GenBank/DDBJ databases">
        <title>Genomics analysis of Aphanomyces spp. identifies a new class of oomycete effector associated with host adaptation.</title>
        <authorList>
            <person name="Gaulin E."/>
        </authorList>
    </citation>
    <scope>NUCLEOTIDE SEQUENCE [LARGE SCALE GENOMIC DNA]</scope>
    <source>
        <strain evidence="2 3">ATCC 201684</strain>
    </source>
</reference>
<keyword evidence="1" id="KW-0812">Transmembrane</keyword>
<evidence type="ECO:0000313" key="2">
    <source>
        <dbReference type="EMBL" id="KAF0743011.1"/>
    </source>
</evidence>
<keyword evidence="1" id="KW-0472">Membrane</keyword>
<keyword evidence="3" id="KW-1185">Reference proteome</keyword>
<protein>
    <recommendedName>
        <fullName evidence="4">PRA1 family protein</fullName>
    </recommendedName>
</protein>
<dbReference type="EMBL" id="VJMJ01000022">
    <property type="protein sequence ID" value="KAF0743011.1"/>
    <property type="molecule type" value="Genomic_DNA"/>
</dbReference>
<evidence type="ECO:0000313" key="3">
    <source>
        <dbReference type="Proteomes" id="UP000481153"/>
    </source>
</evidence>
<dbReference type="AlphaFoldDB" id="A0A6G0XRN3"/>
<gene>
    <name evidence="2" type="ORF">Ae201684_002072</name>
</gene>